<name>A0A9D1X3H0_9FIRM</name>
<reference evidence="1" key="2">
    <citation type="submission" date="2021-04" db="EMBL/GenBank/DDBJ databases">
        <authorList>
            <person name="Gilroy R."/>
        </authorList>
    </citation>
    <scope>NUCLEOTIDE SEQUENCE</scope>
    <source>
        <strain evidence="1">ChiSxjej3B15-1167</strain>
    </source>
</reference>
<reference evidence="1" key="1">
    <citation type="journal article" date="2021" name="PeerJ">
        <title>Extensive microbial diversity within the chicken gut microbiome revealed by metagenomics and culture.</title>
        <authorList>
            <person name="Gilroy R."/>
            <person name="Ravi A."/>
            <person name="Getino M."/>
            <person name="Pursley I."/>
            <person name="Horton D.L."/>
            <person name="Alikhan N.F."/>
            <person name="Baker D."/>
            <person name="Gharbi K."/>
            <person name="Hall N."/>
            <person name="Watson M."/>
            <person name="Adriaenssens E.M."/>
            <person name="Foster-Nyarko E."/>
            <person name="Jarju S."/>
            <person name="Secka A."/>
            <person name="Antonio M."/>
            <person name="Oren A."/>
            <person name="Chaudhuri R.R."/>
            <person name="La Ragione R."/>
            <person name="Hildebrand F."/>
            <person name="Pallen M.J."/>
        </authorList>
    </citation>
    <scope>NUCLEOTIDE SEQUENCE</scope>
    <source>
        <strain evidence="1">ChiSxjej3B15-1167</strain>
    </source>
</reference>
<comment type="caution">
    <text evidence="1">The sequence shown here is derived from an EMBL/GenBank/DDBJ whole genome shotgun (WGS) entry which is preliminary data.</text>
</comment>
<proteinExistence type="predicted"/>
<gene>
    <name evidence="1" type="ORF">H9849_03700</name>
</gene>
<evidence type="ECO:0000313" key="1">
    <source>
        <dbReference type="EMBL" id="HIX72107.1"/>
    </source>
</evidence>
<sequence>MTKKNRTMHTIDMIFPLLFLLLFCLCALLVVLQGARIYEKTAAGLQENYTVRTAASYLREKVRECGNDSQAAVEEIDGRQVLVLDSDQGGETYSTYIYEEDGSLKELFMKKDDFAGLSGGQELTRLDTFSVERPEEDLLEFTVAADGRQETFWIRLPAHRAQ</sequence>
<protein>
    <submittedName>
        <fullName evidence="1">DUF4860 domain-containing protein</fullName>
    </submittedName>
</protein>
<dbReference type="Proteomes" id="UP000886805">
    <property type="component" value="Unassembled WGS sequence"/>
</dbReference>
<dbReference type="Pfam" id="PF16152">
    <property type="entry name" value="DUF4860"/>
    <property type="match status" value="1"/>
</dbReference>
<organism evidence="1 2">
    <name type="scientific">Candidatus Anaerobutyricum stercoripullorum</name>
    <dbReference type="NCBI Taxonomy" id="2838456"/>
    <lineage>
        <taxon>Bacteria</taxon>
        <taxon>Bacillati</taxon>
        <taxon>Bacillota</taxon>
        <taxon>Clostridia</taxon>
        <taxon>Lachnospirales</taxon>
        <taxon>Lachnospiraceae</taxon>
        <taxon>Anaerobutyricum</taxon>
    </lineage>
</organism>
<evidence type="ECO:0000313" key="2">
    <source>
        <dbReference type="Proteomes" id="UP000886805"/>
    </source>
</evidence>
<dbReference type="AlphaFoldDB" id="A0A9D1X3H0"/>
<dbReference type="EMBL" id="DXEQ01000105">
    <property type="protein sequence ID" value="HIX72107.1"/>
    <property type="molecule type" value="Genomic_DNA"/>
</dbReference>
<accession>A0A9D1X3H0</accession>
<dbReference type="InterPro" id="IPR032340">
    <property type="entry name" value="DUF4860"/>
</dbReference>